<dbReference type="EMBL" id="MN148799">
    <property type="protein sequence ID" value="QED88194.1"/>
    <property type="molecule type" value="Viral_cRNA"/>
</dbReference>
<name>A0A5B9BK89_9RHAB</name>
<reference evidence="2" key="1">
    <citation type="journal article" date="2019" name="Transbound. Emerg. Dis.">
        <title>Co-circulation and characterization of novel African arboviruses (genus Ephemerovirus) in cattle, Mayotte island, Indian Ocean, 2017.</title>
        <authorList>
            <person name="Dacheux L."/>
            <person name="Dommergues L."/>
            <person name="Chouanibou Y."/>
            <person name="Domeon L."/>
            <person name="Schuler C."/>
            <person name="Bonas S."/>
            <person name="Luo D."/>
            <person name="Maufrais C."/>
            <person name="Cetre-Sossah C."/>
            <person name="Cardinale E."/>
            <person name="Bourhy H."/>
            <person name="Metras R."/>
        </authorList>
    </citation>
    <scope>NUCLEOTIDE SEQUENCE</scope>
    <source>
        <strain evidence="2">17017MAY_7620</strain>
    </source>
</reference>
<organism evidence="2">
    <name type="scientific">Mavingoni virus</name>
    <dbReference type="NCBI Taxonomy" id="2603829"/>
    <lineage>
        <taxon>Viruses</taxon>
        <taxon>Riboviria</taxon>
        <taxon>Orthornavirae</taxon>
        <taxon>Negarnaviricota</taxon>
        <taxon>Haploviricotina</taxon>
        <taxon>Monjiviricetes</taxon>
        <taxon>Mononegavirales</taxon>
        <taxon>Rhabdoviridae</taxon>
        <taxon>Alpharhabdovirinae</taxon>
        <taxon>Ephemerovirus</taxon>
    </lineage>
</organism>
<accession>A0A5B9BK89</accession>
<sequence length="267" mass="30765">MEHASLKSSIKGVNLDMLKANLDTAKLDSEDEEYDKTTSIPQEDRPKDYEIGISLSSMLSAGKDSLKEDEALFLNRTLDWEELVSNNVKDALKLEEEEIPTSEEIGHFGYRKRNTEQSKSEKSDSITLLLSGSDFELLIKFLNIDLSKFNVTYLPNGKILIERTTNLKEQEPKLKKISHSDDDKWSKLVDQLGRGVWFNKLFKRGHIKVSLKNLGMSFDEMYKVYEKYIKTNESDFSLEDICRTIIFRSPCIKQIQSRCNLSSMELI</sequence>
<proteinExistence type="predicted"/>
<protein>
    <submittedName>
        <fullName evidence="2">Phosphoprotein</fullName>
    </submittedName>
</protein>
<evidence type="ECO:0000313" key="2">
    <source>
        <dbReference type="EMBL" id="QED88194.1"/>
    </source>
</evidence>
<evidence type="ECO:0000256" key="1">
    <source>
        <dbReference type="SAM" id="MobiDB-lite"/>
    </source>
</evidence>
<gene>
    <name evidence="2" type="primary">P</name>
</gene>
<feature type="region of interest" description="Disordered" evidence="1">
    <location>
        <begin position="24"/>
        <end position="47"/>
    </location>
</feature>